<reference evidence="2 3" key="1">
    <citation type="journal article" date="2021" name="Hortic Res">
        <title>Chromosome-scale assembly of the Dendrobium chrysotoxum genome enhances the understanding of orchid evolution.</title>
        <authorList>
            <person name="Zhang Y."/>
            <person name="Zhang G.Q."/>
            <person name="Zhang D."/>
            <person name="Liu X.D."/>
            <person name="Xu X.Y."/>
            <person name="Sun W.H."/>
            <person name="Yu X."/>
            <person name="Zhu X."/>
            <person name="Wang Z.W."/>
            <person name="Zhao X."/>
            <person name="Zhong W.Y."/>
            <person name="Chen H."/>
            <person name="Yin W.L."/>
            <person name="Huang T."/>
            <person name="Niu S.C."/>
            <person name="Liu Z.J."/>
        </authorList>
    </citation>
    <scope>NUCLEOTIDE SEQUENCE [LARGE SCALE GENOMIC DNA]</scope>
    <source>
        <strain evidence="2">Lindl</strain>
    </source>
</reference>
<protein>
    <submittedName>
        <fullName evidence="2">Uncharacterized protein</fullName>
    </submittedName>
</protein>
<evidence type="ECO:0000313" key="2">
    <source>
        <dbReference type="EMBL" id="KAH0470422.1"/>
    </source>
</evidence>
<comment type="caution">
    <text evidence="2">The sequence shown here is derived from an EMBL/GenBank/DDBJ whole genome shotgun (WGS) entry which is preliminary data.</text>
</comment>
<proteinExistence type="predicted"/>
<dbReference type="Proteomes" id="UP000775213">
    <property type="component" value="Unassembled WGS sequence"/>
</dbReference>
<dbReference type="AlphaFoldDB" id="A0AAV7HPP1"/>
<evidence type="ECO:0000256" key="1">
    <source>
        <dbReference type="SAM" id="MobiDB-lite"/>
    </source>
</evidence>
<evidence type="ECO:0000313" key="3">
    <source>
        <dbReference type="Proteomes" id="UP000775213"/>
    </source>
</evidence>
<organism evidence="2 3">
    <name type="scientific">Dendrobium chrysotoxum</name>
    <name type="common">Orchid</name>
    <dbReference type="NCBI Taxonomy" id="161865"/>
    <lineage>
        <taxon>Eukaryota</taxon>
        <taxon>Viridiplantae</taxon>
        <taxon>Streptophyta</taxon>
        <taxon>Embryophyta</taxon>
        <taxon>Tracheophyta</taxon>
        <taxon>Spermatophyta</taxon>
        <taxon>Magnoliopsida</taxon>
        <taxon>Liliopsida</taxon>
        <taxon>Asparagales</taxon>
        <taxon>Orchidaceae</taxon>
        <taxon>Epidendroideae</taxon>
        <taxon>Malaxideae</taxon>
        <taxon>Dendrobiinae</taxon>
        <taxon>Dendrobium</taxon>
    </lineage>
</organism>
<sequence>MERLLRAVSGPSGGESGHATSLECTGPQETWRVRIRLRMNPDTGHDENLEVGAVTYKDCSIDKGEEIGEGERKVTSIDEVVDMKKVWKELNDISLLDLNENLTLNRIQWRKRIHVVDPI</sequence>
<keyword evidence="3" id="KW-1185">Reference proteome</keyword>
<gene>
    <name evidence="2" type="ORF">IEQ34_000145</name>
</gene>
<accession>A0AAV7HPP1</accession>
<name>A0AAV7HPP1_DENCH</name>
<feature type="region of interest" description="Disordered" evidence="1">
    <location>
        <begin position="1"/>
        <end position="24"/>
    </location>
</feature>
<dbReference type="EMBL" id="JAGFBR010000001">
    <property type="protein sequence ID" value="KAH0470422.1"/>
    <property type="molecule type" value="Genomic_DNA"/>
</dbReference>